<organism evidence="1 2">
    <name type="scientific">Phytophthora oleae</name>
    <dbReference type="NCBI Taxonomy" id="2107226"/>
    <lineage>
        <taxon>Eukaryota</taxon>
        <taxon>Sar</taxon>
        <taxon>Stramenopiles</taxon>
        <taxon>Oomycota</taxon>
        <taxon>Peronosporomycetes</taxon>
        <taxon>Peronosporales</taxon>
        <taxon>Peronosporaceae</taxon>
        <taxon>Phytophthora</taxon>
    </lineage>
</organism>
<name>A0ABD3FG63_9STRA</name>
<proteinExistence type="predicted"/>
<reference evidence="1 2" key="1">
    <citation type="submission" date="2024-09" db="EMBL/GenBank/DDBJ databases">
        <title>Genome sequencing and assembly of Phytophthora oleae, isolate VK10A, causative agent of rot of olive drupes.</title>
        <authorList>
            <person name="Conti Taguali S."/>
            <person name="Riolo M."/>
            <person name="La Spada F."/>
            <person name="Cacciola S.O."/>
            <person name="Dionisio G."/>
        </authorList>
    </citation>
    <scope>NUCLEOTIDE SEQUENCE [LARGE SCALE GENOMIC DNA]</scope>
    <source>
        <strain evidence="1 2">VK10A</strain>
    </source>
</reference>
<keyword evidence="2" id="KW-1185">Reference proteome</keyword>
<evidence type="ECO:0000313" key="2">
    <source>
        <dbReference type="Proteomes" id="UP001632037"/>
    </source>
</evidence>
<protein>
    <submittedName>
        <fullName evidence="1">Uncharacterized protein</fullName>
    </submittedName>
</protein>
<dbReference type="EMBL" id="JBIMZQ010000023">
    <property type="protein sequence ID" value="KAL3664524.1"/>
    <property type="molecule type" value="Genomic_DNA"/>
</dbReference>
<gene>
    <name evidence="1" type="ORF">V7S43_010277</name>
</gene>
<sequence>MANQLYQTMAQELFAAASRLLLELRVQEMPTSGRALTELVAWIDDRLELFRGHVADSAMSQAASIKSQFSTSHEAFMRINQLILRQDVEAALEDSKSVVVTSHTEQQSARKTTASFKKRRARGSVPPEVLKALPKQGGKAVCMRYLSQEGCRG</sequence>
<comment type="caution">
    <text evidence="1">The sequence shown here is derived from an EMBL/GenBank/DDBJ whole genome shotgun (WGS) entry which is preliminary data.</text>
</comment>
<dbReference type="Proteomes" id="UP001632037">
    <property type="component" value="Unassembled WGS sequence"/>
</dbReference>
<evidence type="ECO:0000313" key="1">
    <source>
        <dbReference type="EMBL" id="KAL3664524.1"/>
    </source>
</evidence>
<accession>A0ABD3FG63</accession>
<dbReference type="AlphaFoldDB" id="A0ABD3FG63"/>